<name>A0A915K1X0_ROMCU</name>
<protein>
    <submittedName>
        <fullName evidence="2">Uncharacterized protein</fullName>
    </submittedName>
</protein>
<reference evidence="2" key="1">
    <citation type="submission" date="2022-11" db="UniProtKB">
        <authorList>
            <consortium name="WormBaseParasite"/>
        </authorList>
    </citation>
    <scope>IDENTIFICATION</scope>
</reference>
<evidence type="ECO:0000313" key="2">
    <source>
        <dbReference type="WBParaSite" id="nRc.2.0.1.t32215-RA"/>
    </source>
</evidence>
<dbReference type="Gene3D" id="3.90.550.50">
    <property type="match status" value="1"/>
</dbReference>
<sequence>FERPRFYAEELGVKEKLLIAVISDHINLNLTPFAAAVNRTVANYAKIAYMSFDHSTVNNFLQKSNQSMSLVFSHPKTVHFFAQLINLFQKYARKYDWIFLIDDVTYVKSFRLLEFVSHLWTPNYDVVLGNISQKNEGSLNATICSLAAGGLLISTSAASKISRRLLTDCKIDEKSADFHDGHFAECLQKENLQCATTW</sequence>
<dbReference type="Proteomes" id="UP000887565">
    <property type="component" value="Unplaced"/>
</dbReference>
<dbReference type="WBParaSite" id="nRc.2.0.1.t32215-RA">
    <property type="protein sequence ID" value="nRc.2.0.1.t32215-RA"/>
    <property type="gene ID" value="nRc.2.0.1.g32215"/>
</dbReference>
<organism evidence="1 2">
    <name type="scientific">Romanomermis culicivorax</name>
    <name type="common">Nematode worm</name>
    <dbReference type="NCBI Taxonomy" id="13658"/>
    <lineage>
        <taxon>Eukaryota</taxon>
        <taxon>Metazoa</taxon>
        <taxon>Ecdysozoa</taxon>
        <taxon>Nematoda</taxon>
        <taxon>Enoplea</taxon>
        <taxon>Dorylaimia</taxon>
        <taxon>Mermithida</taxon>
        <taxon>Mermithoidea</taxon>
        <taxon>Mermithidae</taxon>
        <taxon>Romanomermis</taxon>
    </lineage>
</organism>
<evidence type="ECO:0000313" key="1">
    <source>
        <dbReference type="Proteomes" id="UP000887565"/>
    </source>
</evidence>
<accession>A0A915K1X0</accession>
<keyword evidence="1" id="KW-1185">Reference proteome</keyword>
<proteinExistence type="predicted"/>
<dbReference type="AlphaFoldDB" id="A0A915K1X0"/>